<dbReference type="PANTHER" id="PTHR13140">
    <property type="entry name" value="MYOSIN"/>
    <property type="match status" value="1"/>
</dbReference>
<feature type="region of interest" description="Actin-binding" evidence="6">
    <location>
        <begin position="1000"/>
        <end position="1022"/>
    </location>
</feature>
<keyword evidence="11" id="KW-1185">Reference proteome</keyword>
<dbReference type="SMART" id="SM00242">
    <property type="entry name" value="MYSc"/>
    <property type="match status" value="1"/>
</dbReference>
<keyword evidence="8" id="KW-0812">Transmembrane</keyword>
<dbReference type="InterPro" id="IPR049452">
    <property type="entry name" value="Anoctamin_TM"/>
</dbReference>
<dbReference type="PROSITE" id="PS51456">
    <property type="entry name" value="MYOSIN_MOTOR"/>
    <property type="match status" value="1"/>
</dbReference>
<keyword evidence="8" id="KW-0472">Membrane</keyword>
<dbReference type="SUPFAM" id="SSF52540">
    <property type="entry name" value="P-loop containing nucleoside triphosphate hydrolases"/>
    <property type="match status" value="1"/>
</dbReference>
<dbReference type="Pfam" id="PF00063">
    <property type="entry name" value="Myosin_head"/>
    <property type="match status" value="1"/>
</dbReference>
<comment type="caution">
    <text evidence="10">The sequence shown here is derived from an EMBL/GenBank/DDBJ whole genome shotgun (WGS) entry which is preliminary data.</text>
</comment>
<evidence type="ECO:0000256" key="2">
    <source>
        <dbReference type="ARBA" id="ARBA00022840"/>
    </source>
</evidence>
<proteinExistence type="inferred from homology"/>
<evidence type="ECO:0000256" key="8">
    <source>
        <dbReference type="SAM" id="Phobius"/>
    </source>
</evidence>
<protein>
    <submittedName>
        <fullName evidence="10">Myosin-A</fullName>
    </submittedName>
</protein>
<feature type="transmembrane region" description="Helical" evidence="8">
    <location>
        <begin position="366"/>
        <end position="388"/>
    </location>
</feature>
<evidence type="ECO:0000256" key="7">
    <source>
        <dbReference type="SAM" id="MobiDB-lite"/>
    </source>
</evidence>
<gene>
    <name evidence="10" type="ORF">SCF082_LOCUS4843</name>
</gene>
<evidence type="ECO:0000313" key="11">
    <source>
        <dbReference type="Proteomes" id="UP001642464"/>
    </source>
</evidence>
<keyword evidence="8" id="KW-1133">Transmembrane helix</keyword>
<evidence type="ECO:0000259" key="9">
    <source>
        <dbReference type="PROSITE" id="PS51456"/>
    </source>
</evidence>
<dbReference type="Proteomes" id="UP001642464">
    <property type="component" value="Unassembled WGS sequence"/>
</dbReference>
<name>A0ABP0I552_9DINO</name>
<dbReference type="PANTHER" id="PTHR13140:SF706">
    <property type="entry name" value="DILUTE CLASS UNCONVENTIONAL MYOSIN, ISOFORM C"/>
    <property type="match status" value="1"/>
</dbReference>
<feature type="transmembrane region" description="Helical" evidence="8">
    <location>
        <begin position="581"/>
        <end position="607"/>
    </location>
</feature>
<evidence type="ECO:0000256" key="1">
    <source>
        <dbReference type="ARBA" id="ARBA00022741"/>
    </source>
</evidence>
<dbReference type="Gene3D" id="1.20.120.720">
    <property type="entry name" value="Myosin VI head, motor domain, U50 subdomain"/>
    <property type="match status" value="1"/>
</dbReference>
<accession>A0ABP0I552</accession>
<evidence type="ECO:0000256" key="6">
    <source>
        <dbReference type="PROSITE-ProRule" id="PRU00782"/>
    </source>
</evidence>
<feature type="compositionally biased region" description="Polar residues" evidence="7">
    <location>
        <begin position="1115"/>
        <end position="1124"/>
    </location>
</feature>
<dbReference type="CDD" id="cd00124">
    <property type="entry name" value="MYSc"/>
    <property type="match status" value="1"/>
</dbReference>
<dbReference type="Gene3D" id="3.40.850.10">
    <property type="entry name" value="Kinesin motor domain"/>
    <property type="match status" value="1"/>
</dbReference>
<evidence type="ECO:0000313" key="10">
    <source>
        <dbReference type="EMBL" id="CAK8996558.1"/>
    </source>
</evidence>
<feature type="transmembrane region" description="Helical" evidence="8">
    <location>
        <begin position="510"/>
        <end position="531"/>
    </location>
</feature>
<feature type="region of interest" description="Disordered" evidence="7">
    <location>
        <begin position="1109"/>
        <end position="1145"/>
    </location>
</feature>
<evidence type="ECO:0000256" key="3">
    <source>
        <dbReference type="ARBA" id="ARBA00023123"/>
    </source>
</evidence>
<organism evidence="10 11">
    <name type="scientific">Durusdinium trenchii</name>
    <dbReference type="NCBI Taxonomy" id="1381693"/>
    <lineage>
        <taxon>Eukaryota</taxon>
        <taxon>Sar</taxon>
        <taxon>Alveolata</taxon>
        <taxon>Dinophyceae</taxon>
        <taxon>Suessiales</taxon>
        <taxon>Symbiodiniaceae</taxon>
        <taxon>Durusdinium</taxon>
    </lineage>
</organism>
<dbReference type="Gene3D" id="1.20.58.530">
    <property type="match status" value="1"/>
</dbReference>
<comment type="similarity">
    <text evidence="6">Belongs to the TRAFAC class myosin-kinesin ATPase superfamily. Myosin family.</text>
</comment>
<comment type="caution">
    <text evidence="6">Lacks conserved residue(s) required for the propagation of feature annotation.</text>
</comment>
<dbReference type="InterPro" id="IPR001609">
    <property type="entry name" value="Myosin_head_motor_dom-like"/>
</dbReference>
<feature type="transmembrane region" description="Helical" evidence="8">
    <location>
        <begin position="276"/>
        <end position="296"/>
    </location>
</feature>
<reference evidence="10 11" key="1">
    <citation type="submission" date="2024-02" db="EMBL/GenBank/DDBJ databases">
        <authorList>
            <person name="Chen Y."/>
            <person name="Shah S."/>
            <person name="Dougan E. K."/>
            <person name="Thang M."/>
            <person name="Chan C."/>
        </authorList>
    </citation>
    <scope>NUCLEOTIDE SEQUENCE [LARGE SCALE GENOMIC DNA]</scope>
</reference>
<sequence length="1175" mass="132441">MVLVFPRDRRAGGAVDHHEFVAEPFEKAKDIFDVGDNPASTDTLKKFQYIVEDADDDLEMELYQADIRSRFLEILGHSGIMVEQFSSLDGDEDFVTLTLPLEGPTIEYFAQRLGYSMPLTSACYQKVKPHGPYPGTYPMSNDDGREVVAYDRFTQEGKERFQKFRKTDAIRILEFWLDRWVSLDEMQQQGVISKYYPCPDPEELEAIHNSVLTCKGFIPENMLKGIISFRTYFGDQIAFLFRWNLHLCNATTILAIVGVIFFALKMTTLSPDETEIGKTCIALFLSIWVAGMLQVFKRHTARLKQIWGIKSEEEIIVQVHADWDHERVGVPGWVVNLFTVLFLACYMGGIFGVLAWQYSLEEDSFFYSYSSVILTVVIKGGSFIWGLLAPCLVGLENIRKESAFTDKLSGLLAGVKLFVANWPFIAHAFLTNYLQRTCGASHEEAAGKVYPDFDPAHDNGAILKVLKEQWAYKRGHQVCLPGCMPESWRSMATQYTTSCEADLESNLTTYFFFAIVIEFVFLVLPIALSYLEIWKEYKKMQTVDPEEGGPTYKFLEWEAKKFPYEFNSWGGDKINDYLDSAISYSVIACWGSIAPIMFVFGCISFYASYRLRTYRMLYVTQRPLPRVACGLGVWASIFSAINASAVATNVGLACFFFYPGVHLHLWQKLALFLALEHVVLVLQSTVQFLVSDNPKDVEEIGFYNEHASSLLRNDASTHHAQVCASPETFEDLATLLGVQAQLLEVALSTKKRVMPRGSVVSSPLSPNQATELTQSIARSLYEALFMWAVGLINRMSRGGQASSPNLPFAGVLDIFGFEAFKLNSLEQLFINYCNERLHQFFIEAAFKREQQMCNEEGIIIALKFQDNSTILTAIDSQDAKTGLGILPLLEEQCNLQSGSNEAFTQSCHRRFGKSPVKCYVEPKLAAREHFEILHSCCPVRYCTSHFREKNMDVMPPDVLQLLLGSSKSFVKEILQGIIPDGAPTDKPKKGFIAAQLLRSVSALFTLLRSCEPKFVKCVKTNSSKLPMVMEEELVKNQLHTLSIIESLQIERQGFTYKKLYKEFLEEHTSLCVAVHGCLPTGPSWACQVAQRGGTEAEVAKKMVSEILDAVGPPDGSSSRGTSKRPSLLQLSEEVSKRPSQSDQHRKGFAFGTRRVFLTSAMQEWCESAVMFGHRY</sequence>
<feature type="transmembrane region" description="Helical" evidence="8">
    <location>
        <begin position="408"/>
        <end position="430"/>
    </location>
</feature>
<evidence type="ECO:0000256" key="4">
    <source>
        <dbReference type="ARBA" id="ARBA00023175"/>
    </source>
</evidence>
<keyword evidence="3 6" id="KW-0518">Myosin</keyword>
<keyword evidence="2" id="KW-0067">ATP-binding</keyword>
<feature type="domain" description="Myosin motor" evidence="9">
    <location>
        <begin position="728"/>
        <end position="1170"/>
    </location>
</feature>
<keyword evidence="1" id="KW-0547">Nucleotide-binding</keyword>
<keyword evidence="5 6" id="KW-0009">Actin-binding</keyword>
<keyword evidence="4" id="KW-0505">Motor protein</keyword>
<dbReference type="InterPro" id="IPR036961">
    <property type="entry name" value="Kinesin_motor_dom_sf"/>
</dbReference>
<dbReference type="Pfam" id="PF04547">
    <property type="entry name" value="Anoctamin"/>
    <property type="match status" value="1"/>
</dbReference>
<feature type="transmembrane region" description="Helical" evidence="8">
    <location>
        <begin position="333"/>
        <end position="354"/>
    </location>
</feature>
<dbReference type="EMBL" id="CAXAMM010002547">
    <property type="protein sequence ID" value="CAK8996558.1"/>
    <property type="molecule type" value="Genomic_DNA"/>
</dbReference>
<dbReference type="InterPro" id="IPR027417">
    <property type="entry name" value="P-loop_NTPase"/>
</dbReference>
<evidence type="ECO:0000256" key="5">
    <source>
        <dbReference type="ARBA" id="ARBA00023203"/>
    </source>
</evidence>
<feature type="transmembrane region" description="Helical" evidence="8">
    <location>
        <begin position="243"/>
        <end position="264"/>
    </location>
</feature>